<dbReference type="InterPro" id="IPR011055">
    <property type="entry name" value="Dup_hybrid_motif"/>
</dbReference>
<dbReference type="AlphaFoldDB" id="B4REG3"/>
<dbReference type="SUPFAM" id="SSF51261">
    <property type="entry name" value="Duplicated hybrid motif"/>
    <property type="match status" value="1"/>
</dbReference>
<dbReference type="EMBL" id="CP000747">
    <property type="protein sequence ID" value="ACG76905.1"/>
    <property type="molecule type" value="Genomic_DNA"/>
</dbReference>
<dbReference type="KEGG" id="pzu:PHZ_c0491"/>
<reference evidence="4 5" key="1">
    <citation type="journal article" date="2008" name="BMC Genomics">
        <title>Complete genome of Phenylobacterium zucineum - a novel facultative intracellular bacterium isolated from human erythroleukemia cell line K562.</title>
        <authorList>
            <person name="Luo Y."/>
            <person name="Xu X."/>
            <person name="Ding Z."/>
            <person name="Liu Z."/>
            <person name="Zhang B."/>
            <person name="Yan Z."/>
            <person name="Sun J."/>
            <person name="Hu S."/>
            <person name="Hu X."/>
        </authorList>
    </citation>
    <scope>NUCLEOTIDE SEQUENCE [LARGE SCALE GENOMIC DNA]</scope>
    <source>
        <strain evidence="4 5">HLK1</strain>
    </source>
</reference>
<feature type="compositionally biased region" description="Low complexity" evidence="2">
    <location>
        <begin position="29"/>
        <end position="39"/>
    </location>
</feature>
<protein>
    <submittedName>
        <fullName evidence="4">Peptidase</fullName>
    </submittedName>
</protein>
<dbReference type="Pfam" id="PF01551">
    <property type="entry name" value="Peptidase_M23"/>
    <property type="match status" value="1"/>
</dbReference>
<dbReference type="Proteomes" id="UP000001868">
    <property type="component" value="Chromosome"/>
</dbReference>
<organism evidence="4 5">
    <name type="scientific">Phenylobacterium zucineum (strain HLK1)</name>
    <dbReference type="NCBI Taxonomy" id="450851"/>
    <lineage>
        <taxon>Bacteria</taxon>
        <taxon>Pseudomonadati</taxon>
        <taxon>Pseudomonadota</taxon>
        <taxon>Alphaproteobacteria</taxon>
        <taxon>Caulobacterales</taxon>
        <taxon>Caulobacteraceae</taxon>
        <taxon>Phenylobacterium</taxon>
    </lineage>
</organism>
<evidence type="ECO:0000313" key="5">
    <source>
        <dbReference type="Proteomes" id="UP000001868"/>
    </source>
</evidence>
<dbReference type="Gene3D" id="2.70.70.10">
    <property type="entry name" value="Glucose Permease (Domain IIA)"/>
    <property type="match status" value="1"/>
</dbReference>
<dbReference type="InterPro" id="IPR050570">
    <property type="entry name" value="Cell_wall_metabolism_enzyme"/>
</dbReference>
<evidence type="ECO:0000256" key="2">
    <source>
        <dbReference type="SAM" id="MobiDB-lite"/>
    </source>
</evidence>
<dbReference type="GO" id="GO:0004222">
    <property type="term" value="F:metalloendopeptidase activity"/>
    <property type="evidence" value="ECO:0007669"/>
    <property type="project" value="TreeGrafter"/>
</dbReference>
<dbReference type="eggNOG" id="COG0739">
    <property type="taxonomic scope" value="Bacteria"/>
</dbReference>
<dbReference type="STRING" id="450851.PHZ_c0491"/>
<dbReference type="CDD" id="cd12797">
    <property type="entry name" value="M23_peptidase"/>
    <property type="match status" value="1"/>
</dbReference>
<dbReference type="InterPro" id="IPR016047">
    <property type="entry name" value="M23ase_b-sheet_dom"/>
</dbReference>
<dbReference type="HOGENOM" id="CLU_073817_0_0_5"/>
<feature type="domain" description="M23ase beta-sheet core" evidence="3">
    <location>
        <begin position="95"/>
        <end position="213"/>
    </location>
</feature>
<proteinExistence type="predicted"/>
<name>B4REG3_PHEZH</name>
<evidence type="ECO:0000313" key="4">
    <source>
        <dbReference type="EMBL" id="ACG76905.1"/>
    </source>
</evidence>
<gene>
    <name evidence="4" type="ordered locus">PHZ_c0491</name>
</gene>
<evidence type="ECO:0000256" key="1">
    <source>
        <dbReference type="ARBA" id="ARBA00022729"/>
    </source>
</evidence>
<accession>B4REG3</accession>
<keyword evidence="5" id="KW-1185">Reference proteome</keyword>
<dbReference type="PANTHER" id="PTHR21666:SF289">
    <property type="entry name" value="L-ALA--D-GLU ENDOPEPTIDASE"/>
    <property type="match status" value="1"/>
</dbReference>
<dbReference type="PROSITE" id="PS51257">
    <property type="entry name" value="PROKAR_LIPOPROTEIN"/>
    <property type="match status" value="1"/>
</dbReference>
<dbReference type="RefSeq" id="WP_012521053.1">
    <property type="nucleotide sequence ID" value="NC_011144.1"/>
</dbReference>
<sequence>MRLAPLAAAGLVVACTPAASDASGGGAGQSAASGQSAAAERNAVPAQTAIPGQGPRFGLPIACTPGRTCEVQHYVDRDPGPGVRDYRCGRRTYDGHKGVDFRIPDMAAQRRGVAVLAAAPGRVARLRDGVDDVSIRQDGAPPVDGRECGNGVVIDHGGGWETQYCHLARGSLRVKVGDTVAAGQPLGLVGLSGATEFPHLHFQVHHDGRVTDPWAPGAGDGCNAGTGTGAGPSRPLWSAEVVTQTPYMAGAVLNLGFAAGPVAMGNIEDGAIAAPTRSSPYIVAYGRGIGLRGGDEVEISLTGPGGAELARGRQPPLDRDKAQYMAYAGKKRPADGWPAGAYTARMRVYREGRVALERSVSMRL</sequence>
<feature type="region of interest" description="Disordered" evidence="2">
    <location>
        <begin position="23"/>
        <end position="43"/>
    </location>
</feature>
<dbReference type="PANTHER" id="PTHR21666">
    <property type="entry name" value="PEPTIDASE-RELATED"/>
    <property type="match status" value="1"/>
</dbReference>
<dbReference type="OrthoDB" id="5489603at2"/>
<keyword evidence="1" id="KW-0732">Signal</keyword>
<evidence type="ECO:0000259" key="3">
    <source>
        <dbReference type="Pfam" id="PF01551"/>
    </source>
</evidence>